<reference evidence="3 4" key="1">
    <citation type="journal article" date="2005" name="Genome Res.">
        <title>Comparative and functional genomic analyses of the pathogenicity of phytopathogen Xanthomonas campestris pv. campestris.</title>
        <authorList>
            <person name="Qian W."/>
            <person name="Jia Y."/>
            <person name="Ren S.X."/>
            <person name="He Y.Q."/>
            <person name="Feng J.X."/>
            <person name="Lu L.F."/>
            <person name="Sun Q."/>
            <person name="Ying G."/>
            <person name="Tang D.J."/>
            <person name="Tang H."/>
            <person name="Wu W."/>
            <person name="Hao P."/>
            <person name="Wang L."/>
            <person name="Jiang B.L."/>
            <person name="Zeng S."/>
            <person name="Gu W.Y."/>
            <person name="Lu G."/>
            <person name="Rong L."/>
            <person name="Tian Y."/>
            <person name="Yao Z."/>
            <person name="Fu G."/>
            <person name="Chen B."/>
            <person name="Fang R."/>
            <person name="Qiang B."/>
            <person name="Chen Z."/>
            <person name="Zhao G.P."/>
            <person name="Tang J.L."/>
            <person name="He C."/>
        </authorList>
    </citation>
    <scope>NUCLEOTIDE SEQUENCE [LARGE SCALE GENOMIC DNA]</scope>
    <source>
        <strain evidence="3 4">8004</strain>
    </source>
</reference>
<dbReference type="Proteomes" id="UP000000420">
    <property type="component" value="Chromosome"/>
</dbReference>
<name>A0A0H2X3S2_XANC8</name>
<feature type="compositionally biased region" description="Low complexity" evidence="1">
    <location>
        <begin position="220"/>
        <end position="229"/>
    </location>
</feature>
<accession>A0A0H2X3S2</accession>
<dbReference type="KEGG" id="xcb:XC_0073"/>
<organism evidence="3 4">
    <name type="scientific">Xanthomonas campestris pv. campestris (strain 8004)</name>
    <dbReference type="NCBI Taxonomy" id="314565"/>
    <lineage>
        <taxon>Bacteria</taxon>
        <taxon>Pseudomonadati</taxon>
        <taxon>Pseudomonadota</taxon>
        <taxon>Gammaproteobacteria</taxon>
        <taxon>Lysobacterales</taxon>
        <taxon>Lysobacteraceae</taxon>
        <taxon>Xanthomonas</taxon>
    </lineage>
</organism>
<evidence type="ECO:0000256" key="1">
    <source>
        <dbReference type="SAM" id="MobiDB-lite"/>
    </source>
</evidence>
<evidence type="ECO:0000313" key="3">
    <source>
        <dbReference type="EMBL" id="AAY47165.1"/>
    </source>
</evidence>
<dbReference type="HOGENOM" id="CLU_086011_0_0_6"/>
<feature type="region of interest" description="Disordered" evidence="1">
    <location>
        <begin position="220"/>
        <end position="250"/>
    </location>
</feature>
<sequence length="317" mass="33741">MPSDERQLRGWHLWRASGDDLERGFQGMAMQADAATGAYGARTNYVLIDYENVQPTDARLLNRDDVRVWVFVGANQKSVLTDLVTELQVLGTRARYERCSGNGSNALDFHIAYVLGQLSRDDPAGFFHIISKDTGFDPLIAYLKQQKIFGARAASISQMPLFKSMAASVHTAAAAPPPLPASATPLPLMPRALISVPASKASAPAAANQLAPVTLCPAQTSTTPASANTPAPPVKSTAATHPAKGTKPPTAAERLQKIRASLAKMPARARPIKLTSLQNHIAAHFQKAISAAEVSAVIAGLQKAGVLQVSESKVRYC</sequence>
<gene>
    <name evidence="3" type="ordered locus">XC_0073</name>
</gene>
<protein>
    <recommendedName>
        <fullName evidence="2">PIN-like domain-containing protein</fullName>
    </recommendedName>
</protein>
<feature type="domain" description="PIN-like" evidence="2">
    <location>
        <begin position="47"/>
        <end position="145"/>
    </location>
</feature>
<dbReference type="InterPro" id="IPR041494">
    <property type="entry name" value="PIN7"/>
</dbReference>
<dbReference type="AlphaFoldDB" id="A0A0H2X3S2"/>
<evidence type="ECO:0000259" key="2">
    <source>
        <dbReference type="Pfam" id="PF18475"/>
    </source>
</evidence>
<proteinExistence type="predicted"/>
<dbReference type="EMBL" id="CP000050">
    <property type="protein sequence ID" value="AAY47165.1"/>
    <property type="molecule type" value="Genomic_DNA"/>
</dbReference>
<evidence type="ECO:0000313" key="4">
    <source>
        <dbReference type="Proteomes" id="UP000000420"/>
    </source>
</evidence>
<dbReference type="Pfam" id="PF18475">
    <property type="entry name" value="PIN7"/>
    <property type="match status" value="1"/>
</dbReference>